<feature type="compositionally biased region" description="Low complexity" evidence="1">
    <location>
        <begin position="62"/>
        <end position="73"/>
    </location>
</feature>
<evidence type="ECO:0000313" key="3">
    <source>
        <dbReference type="Proteomes" id="UP000053820"/>
    </source>
</evidence>
<evidence type="ECO:0000256" key="1">
    <source>
        <dbReference type="SAM" id="MobiDB-lite"/>
    </source>
</evidence>
<gene>
    <name evidence="2" type="ORF">HYDPIDRAFT_170581</name>
</gene>
<accession>A0A0C9W9F2</accession>
<dbReference type="Proteomes" id="UP000053820">
    <property type="component" value="Unassembled WGS sequence"/>
</dbReference>
<sequence length="192" mass="20159">MALESFADGYHYPDIATTAAHQPPPFQLLHRPGQPHAHFTLGASASAQSTSSGSVKSERSSSPHLDLSPSPLHNFSFHYPPPSSATINNPSEAAPSTTAAHDPPIFRFGMAHSHSGHASDAWSLKRPQAGASHGSSIALDLNALSFPDEYDDGDELGDLPGPSGSGSGAQGGQSERVIRRRSSKGTLYHSDE</sequence>
<keyword evidence="3" id="KW-1185">Reference proteome</keyword>
<feature type="compositionally biased region" description="Low complexity" evidence="1">
    <location>
        <begin position="43"/>
        <end position="55"/>
    </location>
</feature>
<feature type="compositionally biased region" description="Polar residues" evidence="1">
    <location>
        <begin position="84"/>
        <end position="99"/>
    </location>
</feature>
<organism evidence="2 3">
    <name type="scientific">Hydnomerulius pinastri MD-312</name>
    <dbReference type="NCBI Taxonomy" id="994086"/>
    <lineage>
        <taxon>Eukaryota</taxon>
        <taxon>Fungi</taxon>
        <taxon>Dikarya</taxon>
        <taxon>Basidiomycota</taxon>
        <taxon>Agaricomycotina</taxon>
        <taxon>Agaricomycetes</taxon>
        <taxon>Agaricomycetidae</taxon>
        <taxon>Boletales</taxon>
        <taxon>Boletales incertae sedis</taxon>
        <taxon>Leucogyrophana</taxon>
    </lineage>
</organism>
<feature type="region of interest" description="Disordered" evidence="1">
    <location>
        <begin position="146"/>
        <end position="192"/>
    </location>
</feature>
<feature type="compositionally biased region" description="Acidic residues" evidence="1">
    <location>
        <begin position="148"/>
        <end position="157"/>
    </location>
</feature>
<feature type="region of interest" description="Disordered" evidence="1">
    <location>
        <begin position="16"/>
        <end position="132"/>
    </location>
</feature>
<dbReference type="HOGENOM" id="CLU_1415336_0_0_1"/>
<protein>
    <submittedName>
        <fullName evidence="2">Unplaced genomic scaffold scaffold_45, whole genome shotgun sequence</fullName>
    </submittedName>
</protein>
<proteinExistence type="predicted"/>
<name>A0A0C9W9F2_9AGAM</name>
<dbReference type="EMBL" id="KN839879">
    <property type="protein sequence ID" value="KIJ59891.1"/>
    <property type="molecule type" value="Genomic_DNA"/>
</dbReference>
<reference evidence="2 3" key="1">
    <citation type="submission" date="2014-04" db="EMBL/GenBank/DDBJ databases">
        <title>Evolutionary Origins and Diversification of the Mycorrhizal Mutualists.</title>
        <authorList>
            <consortium name="DOE Joint Genome Institute"/>
            <consortium name="Mycorrhizal Genomics Consortium"/>
            <person name="Kohler A."/>
            <person name="Kuo A."/>
            <person name="Nagy L.G."/>
            <person name="Floudas D."/>
            <person name="Copeland A."/>
            <person name="Barry K.W."/>
            <person name="Cichocki N."/>
            <person name="Veneault-Fourrey C."/>
            <person name="LaButti K."/>
            <person name="Lindquist E.A."/>
            <person name="Lipzen A."/>
            <person name="Lundell T."/>
            <person name="Morin E."/>
            <person name="Murat C."/>
            <person name="Riley R."/>
            <person name="Ohm R."/>
            <person name="Sun H."/>
            <person name="Tunlid A."/>
            <person name="Henrissat B."/>
            <person name="Grigoriev I.V."/>
            <person name="Hibbett D.S."/>
            <person name="Martin F."/>
        </authorList>
    </citation>
    <scope>NUCLEOTIDE SEQUENCE [LARGE SCALE GENOMIC DNA]</scope>
    <source>
        <strain evidence="2 3">MD-312</strain>
    </source>
</reference>
<evidence type="ECO:0000313" key="2">
    <source>
        <dbReference type="EMBL" id="KIJ59891.1"/>
    </source>
</evidence>
<dbReference type="AlphaFoldDB" id="A0A0C9W9F2"/>